<dbReference type="AlphaFoldDB" id="M7N5T2"/>
<evidence type="ECO:0000313" key="4">
    <source>
        <dbReference type="Proteomes" id="UP000011910"/>
    </source>
</evidence>
<feature type="domain" description="FAS1" evidence="2">
    <location>
        <begin position="317"/>
        <end position="467"/>
    </location>
</feature>
<dbReference type="PROSITE" id="PS50213">
    <property type="entry name" value="FAS1"/>
    <property type="match status" value="3"/>
</dbReference>
<dbReference type="PANTHER" id="PTHR10900:SF77">
    <property type="entry name" value="FI19380P1"/>
    <property type="match status" value="1"/>
</dbReference>
<accession>M7N5T2</accession>
<feature type="signal peptide" evidence="1">
    <location>
        <begin position="1"/>
        <end position="28"/>
    </location>
</feature>
<dbReference type="InterPro" id="IPR036378">
    <property type="entry name" value="FAS1_dom_sf"/>
</dbReference>
<evidence type="ECO:0000256" key="1">
    <source>
        <dbReference type="SAM" id="SignalP"/>
    </source>
</evidence>
<reference evidence="3 4" key="1">
    <citation type="journal article" date="2013" name="Genome Announc.">
        <title>Draft Genome Sequence of Cesiribacter andamanensis Strain AMV16T, Isolated from a Soil Sample from a Mud Volcano in the Andaman Islands, India.</title>
        <authorList>
            <person name="Shivaji S."/>
            <person name="Ara S."/>
            <person name="Begum Z."/>
            <person name="Srinivas T.N."/>
            <person name="Singh A."/>
            <person name="Kumar Pinnaka A."/>
        </authorList>
    </citation>
    <scope>NUCLEOTIDE SEQUENCE [LARGE SCALE GENOMIC DNA]</scope>
    <source>
        <strain evidence="3 4">AMV16</strain>
    </source>
</reference>
<sequence>MKFLNPTQQRFWLLAFSLLLSTAFLSSCDDDDTGPMIDYTTLAQRLQADPDLSTLASILSQPAYQDLMTAASDQNASLTIFAPTNTAFSNLVASLGLSSAAELPEAVVREVLEYHIVPQTLPAASLNAGQVETLQGERLTVTTSGGVQVDGIAVTQADIEAINGVVHKIGGVLLPAEPRAVAGTILAPAYFNSNFSILVQALRRAGLVAPLLEEGPFTVFAPTNDAFAAAGITSLEGLTAEDLQPILLYHVVEGDVRAADLTAGAVPSLGGEDFYVSLNDNGAFINGNSQVVTTDVVGSNGVVHVINRTLMPPSQNLVELVQSLAGAEEGAEFTQLLAAVLRVSQNGGADLVAALSGDNGGMGYTVFAPTDAAFQAVYDADNGINSINDIPVADLQAILLTHVVGGRVFSADLADGTVAPLQSGQTLVIDASTPAVGVQGSNEANINAEASDVLATNGVVHVIDAVLLPAN</sequence>
<dbReference type="RefSeq" id="WP_009195634.1">
    <property type="nucleotide sequence ID" value="NZ_AODQ01000051.1"/>
</dbReference>
<dbReference type="EMBL" id="AODQ01000051">
    <property type="protein sequence ID" value="EMR02642.1"/>
    <property type="molecule type" value="Genomic_DNA"/>
</dbReference>
<feature type="domain" description="FAS1" evidence="2">
    <location>
        <begin position="182"/>
        <end position="310"/>
    </location>
</feature>
<comment type="caution">
    <text evidence="3">The sequence shown here is derived from an EMBL/GenBank/DDBJ whole genome shotgun (WGS) entry which is preliminary data.</text>
</comment>
<dbReference type="Proteomes" id="UP000011910">
    <property type="component" value="Unassembled WGS sequence"/>
</dbReference>
<protein>
    <submittedName>
        <fullName evidence="3">Immunogenic protein MPT70</fullName>
    </submittedName>
</protein>
<dbReference type="Pfam" id="PF02469">
    <property type="entry name" value="Fasciclin"/>
    <property type="match status" value="3"/>
</dbReference>
<feature type="chain" id="PRO_5004082086" evidence="1">
    <location>
        <begin position="29"/>
        <end position="471"/>
    </location>
</feature>
<dbReference type="SMART" id="SM00554">
    <property type="entry name" value="FAS1"/>
    <property type="match status" value="3"/>
</dbReference>
<dbReference type="InterPro" id="IPR000782">
    <property type="entry name" value="FAS1_domain"/>
</dbReference>
<dbReference type="OrthoDB" id="1119934at2"/>
<evidence type="ECO:0000313" key="3">
    <source>
        <dbReference type="EMBL" id="EMR02642.1"/>
    </source>
</evidence>
<dbReference type="Gene3D" id="2.30.180.10">
    <property type="entry name" value="FAS1 domain"/>
    <property type="match status" value="3"/>
</dbReference>
<proteinExistence type="predicted"/>
<keyword evidence="4" id="KW-1185">Reference proteome</keyword>
<dbReference type="PATRIC" id="fig|1279009.4.peg.2275"/>
<dbReference type="GO" id="GO:0005615">
    <property type="term" value="C:extracellular space"/>
    <property type="evidence" value="ECO:0007669"/>
    <property type="project" value="TreeGrafter"/>
</dbReference>
<dbReference type="SUPFAM" id="SSF82153">
    <property type="entry name" value="FAS1 domain"/>
    <property type="match status" value="3"/>
</dbReference>
<feature type="domain" description="FAS1" evidence="2">
    <location>
        <begin position="39"/>
        <end position="173"/>
    </location>
</feature>
<dbReference type="PANTHER" id="PTHR10900">
    <property type="entry name" value="PERIOSTIN-RELATED"/>
    <property type="match status" value="1"/>
</dbReference>
<dbReference type="FunFam" id="2.30.180.10:FF:000032">
    <property type="entry name" value="Fasciclin domain-containing protein, putative"/>
    <property type="match status" value="1"/>
</dbReference>
<keyword evidence="1" id="KW-0732">Signal</keyword>
<dbReference type="eggNOG" id="COG2335">
    <property type="taxonomic scope" value="Bacteria"/>
</dbReference>
<evidence type="ECO:0000259" key="2">
    <source>
        <dbReference type="PROSITE" id="PS50213"/>
    </source>
</evidence>
<dbReference type="InterPro" id="IPR050904">
    <property type="entry name" value="Adhesion/Biosynth-related"/>
</dbReference>
<dbReference type="STRING" id="1279009.ADICEAN_02241"/>
<dbReference type="PROSITE" id="PS51257">
    <property type="entry name" value="PROKAR_LIPOPROTEIN"/>
    <property type="match status" value="1"/>
</dbReference>
<organism evidence="3 4">
    <name type="scientific">Cesiribacter andamanensis AMV16</name>
    <dbReference type="NCBI Taxonomy" id="1279009"/>
    <lineage>
        <taxon>Bacteria</taxon>
        <taxon>Pseudomonadati</taxon>
        <taxon>Bacteroidota</taxon>
        <taxon>Cytophagia</taxon>
        <taxon>Cytophagales</taxon>
        <taxon>Cesiribacteraceae</taxon>
        <taxon>Cesiribacter</taxon>
    </lineage>
</organism>
<name>M7N5T2_9BACT</name>
<gene>
    <name evidence="3" type="ORF">ADICEAN_02241</name>
</gene>